<dbReference type="InterPro" id="IPR005467">
    <property type="entry name" value="His_kinase_dom"/>
</dbReference>
<evidence type="ECO:0000256" key="4">
    <source>
        <dbReference type="ARBA" id="ARBA00022475"/>
    </source>
</evidence>
<dbReference type="Pfam" id="PF07696">
    <property type="entry name" value="7TMR-DISMED2"/>
    <property type="match status" value="1"/>
</dbReference>
<reference evidence="21" key="2">
    <citation type="journal article" date="2020" name="Microorganisms">
        <title>Osmotic Adaptation and Compatible Solute Biosynthesis of Phototrophic Bacteria as Revealed from Genome Analyses.</title>
        <authorList>
            <person name="Imhoff J.F."/>
            <person name="Rahn T."/>
            <person name="Kunzel S."/>
            <person name="Keller A."/>
            <person name="Neulinger S.C."/>
        </authorList>
    </citation>
    <scope>NUCLEOTIDE SEQUENCE</scope>
    <source>
        <strain evidence="21">DSM 4395</strain>
    </source>
</reference>
<dbReference type="Gene3D" id="2.60.40.2380">
    <property type="match status" value="1"/>
</dbReference>
<feature type="domain" description="HPt" evidence="20">
    <location>
        <begin position="910"/>
        <end position="999"/>
    </location>
</feature>
<protein>
    <recommendedName>
        <fullName evidence="3">histidine kinase</fullName>
        <ecNumber evidence="3">2.7.13.3</ecNumber>
    </recommendedName>
</protein>
<dbReference type="InterPro" id="IPR036890">
    <property type="entry name" value="HATPase_C_sf"/>
</dbReference>
<keyword evidence="22" id="KW-1185">Reference proteome</keyword>
<dbReference type="EC" id="2.7.13.3" evidence="3"/>
<dbReference type="InterPro" id="IPR036641">
    <property type="entry name" value="HPT_dom_sf"/>
</dbReference>
<dbReference type="InterPro" id="IPR036097">
    <property type="entry name" value="HisK_dim/P_sf"/>
</dbReference>
<evidence type="ECO:0000256" key="7">
    <source>
        <dbReference type="ARBA" id="ARBA00022741"/>
    </source>
</evidence>
<feature type="compositionally biased region" description="Low complexity" evidence="15">
    <location>
        <begin position="26"/>
        <end position="39"/>
    </location>
</feature>
<evidence type="ECO:0000259" key="18">
    <source>
        <dbReference type="PROSITE" id="PS50109"/>
    </source>
</evidence>
<dbReference type="GO" id="GO:0005886">
    <property type="term" value="C:plasma membrane"/>
    <property type="evidence" value="ECO:0007669"/>
    <property type="project" value="UniProtKB-SubCell"/>
</dbReference>
<evidence type="ECO:0000256" key="5">
    <source>
        <dbReference type="ARBA" id="ARBA00022553"/>
    </source>
</evidence>
<feature type="domain" description="Histidine kinase" evidence="18">
    <location>
        <begin position="495"/>
        <end position="722"/>
    </location>
</feature>
<keyword evidence="5 13" id="KW-0597">Phosphoprotein</keyword>
<keyword evidence="4" id="KW-1003">Cell membrane</keyword>
<evidence type="ECO:0000256" key="14">
    <source>
        <dbReference type="SAM" id="Coils"/>
    </source>
</evidence>
<evidence type="ECO:0000256" key="3">
    <source>
        <dbReference type="ARBA" id="ARBA00012438"/>
    </source>
</evidence>
<dbReference type="PROSITE" id="PS50109">
    <property type="entry name" value="HIS_KIN"/>
    <property type="match status" value="1"/>
</dbReference>
<comment type="caution">
    <text evidence="21">The sequence shown here is derived from an EMBL/GenBank/DDBJ whole genome shotgun (WGS) entry which is preliminary data.</text>
</comment>
<feature type="transmembrane region" description="Helical" evidence="16">
    <location>
        <begin position="275"/>
        <end position="296"/>
    </location>
</feature>
<feature type="region of interest" description="Disordered" evidence="15">
    <location>
        <begin position="26"/>
        <end position="47"/>
    </location>
</feature>
<dbReference type="InterPro" id="IPR003594">
    <property type="entry name" value="HATPase_dom"/>
</dbReference>
<evidence type="ECO:0000313" key="21">
    <source>
        <dbReference type="EMBL" id="MBK5931798.1"/>
    </source>
</evidence>
<dbReference type="RefSeq" id="WP_201246635.1">
    <property type="nucleotide sequence ID" value="NZ_NHSF01000070.1"/>
</dbReference>
<evidence type="ECO:0000256" key="17">
    <source>
        <dbReference type="SAM" id="SignalP"/>
    </source>
</evidence>
<feature type="transmembrane region" description="Helical" evidence="16">
    <location>
        <begin position="308"/>
        <end position="329"/>
    </location>
</feature>
<feature type="coiled-coil region" evidence="14">
    <location>
        <begin position="429"/>
        <end position="483"/>
    </location>
</feature>
<evidence type="ECO:0000256" key="9">
    <source>
        <dbReference type="ARBA" id="ARBA00022989"/>
    </source>
</evidence>
<reference evidence="21" key="1">
    <citation type="submission" date="2017-05" db="EMBL/GenBank/DDBJ databases">
        <authorList>
            <person name="Imhoff J.F."/>
            <person name="Rahn T."/>
            <person name="Kuenzel S."/>
            <person name="Neulinger S.C."/>
        </authorList>
    </citation>
    <scope>NUCLEOTIDE SEQUENCE</scope>
    <source>
        <strain evidence="21">DSM 4395</strain>
    </source>
</reference>
<keyword evidence="6 16" id="KW-0812">Transmembrane</keyword>
<dbReference type="PANTHER" id="PTHR45339:SF1">
    <property type="entry name" value="HYBRID SIGNAL TRANSDUCTION HISTIDINE KINASE J"/>
    <property type="match status" value="1"/>
</dbReference>
<dbReference type="PROSITE" id="PS50110">
    <property type="entry name" value="RESPONSE_REGULATORY"/>
    <property type="match status" value="1"/>
</dbReference>
<dbReference type="CDD" id="cd16922">
    <property type="entry name" value="HATPase_EvgS-ArcB-TorS-like"/>
    <property type="match status" value="1"/>
</dbReference>
<dbReference type="CDD" id="cd00082">
    <property type="entry name" value="HisKA"/>
    <property type="match status" value="1"/>
</dbReference>
<name>A0AAJ0XGQ8_HALSE</name>
<keyword evidence="7" id="KW-0547">Nucleotide-binding</keyword>
<dbReference type="Proteomes" id="UP001296967">
    <property type="component" value="Unassembled WGS sequence"/>
</dbReference>
<feature type="modified residue" description="4-aspartylphosphate" evidence="13">
    <location>
        <position position="806"/>
    </location>
</feature>
<dbReference type="SUPFAM" id="SSF52172">
    <property type="entry name" value="CheY-like"/>
    <property type="match status" value="1"/>
</dbReference>
<sequence length="1098" mass="119538">MLRLSARLTWMLVMVGLVAGSAAGSTTGSTLGGSVSEEVSPPPVDATAAASGIRPLRVSGDQREYSTVGHLQLLLDPQGHLDIDDIRSPPWSAAFAPAHSEMDNLGFDRRVHWARLQLDSHLDHPRTYYLELAYPLLDSVIVYIDAPDGLRRYETGDRQPFAARPIRARTFLFPVPLQPGQSLSIYLRLETAGSLNLPIELLSRNAAFARMATEYSVLALYYGALLMLVIYNLYHFWRLRDINAAYYALFVSLYVAFQLALSGISFQFFWPNQPWWANVSLPFFLSAAYFAGVLFTRSILDTATNAPIIHRILGALRWLAVVGMVLALVAPYELALRFAVALVFSVVLFILVGFRIGLRGFRPARYYSLGWTVLLGFMVIYALNAFGLIPTNFITTWATQIGSALDAVILAFAVTDRFYLLEEQHRAMQASYAEALQQSNDKLNRLNDELESRVQAGLHELRASNQQLRVEAEVRRRAELKAEAANQAKSEFLANMSHELRTPMNAIVGFIHLLDSSPLSAAQRDYVTKAERAARALMDLIQDLLDFSRIEVGHLALERAAFSVATLAEDARDLVALSAEAKGLALRIEHAGVADCWVLGDEARLRQVLANLLNNAVKFTERGEVVLEVGCEARAPDEPNAPERILLALAVRDTGIGIRDEQRAQVFEPFTQADASITRRFGGTGLGLAICQRLVRQMGSEIELSSRIGVGSRFAFAVELEVAAPGTRATRLPSELDASDALSGLRVLLVEDQPLNHEIAAAILSRAGAEVRVAESGAEALEYMVESGGESGDGSRCAGVDVILMDLQLPGMDGYETARRIRALPECAALPIIAMTAHVTEAERARCLAAGLDGHLGKPLERSRLIAMLRPLRRSNDPDPHLADAPATAGQPVSAPSANLGPGLEPVDEDQAVHQDRLRRFAERFSDHPAQIRARLEVGDPVAAKAAAHALAGVALSLGLPRVGATAKELEQCIARADGSAISWLPAIEAALDEALRSIAMRAPVSTVAAGSETAAAIDDSDALDAVSLKTELLRLDALLAAQNLRARAELEALAPRVMDPQLRQSLEAVIQPVRRFDFKAGRTALAELLEYCDQVEG</sequence>
<dbReference type="Gene3D" id="3.30.565.10">
    <property type="entry name" value="Histidine kinase-like ATPase, C-terminal domain"/>
    <property type="match status" value="1"/>
</dbReference>
<dbReference type="Gene3D" id="1.20.120.160">
    <property type="entry name" value="HPT domain"/>
    <property type="match status" value="1"/>
</dbReference>
<evidence type="ECO:0000256" key="11">
    <source>
        <dbReference type="ARBA" id="ARBA00023136"/>
    </source>
</evidence>
<keyword evidence="14" id="KW-0175">Coiled coil</keyword>
<keyword evidence="8" id="KW-0067">ATP-binding</keyword>
<feature type="transmembrane region" description="Helical" evidence="16">
    <location>
        <begin position="246"/>
        <end position="269"/>
    </location>
</feature>
<evidence type="ECO:0000256" key="15">
    <source>
        <dbReference type="SAM" id="MobiDB-lite"/>
    </source>
</evidence>
<comment type="catalytic activity">
    <reaction evidence="1">
        <text>ATP + protein L-histidine = ADP + protein N-phospho-L-histidine.</text>
        <dbReference type="EC" id="2.7.13.3"/>
    </reaction>
</comment>
<dbReference type="Gene3D" id="3.40.50.2300">
    <property type="match status" value="1"/>
</dbReference>
<dbReference type="Pfam" id="PF07695">
    <property type="entry name" value="7TMR-DISM_7TM"/>
    <property type="match status" value="1"/>
</dbReference>
<keyword evidence="9 16" id="KW-1133">Transmembrane helix</keyword>
<evidence type="ECO:0000256" key="13">
    <source>
        <dbReference type="PROSITE-ProRule" id="PRU00169"/>
    </source>
</evidence>
<dbReference type="InterPro" id="IPR011622">
    <property type="entry name" value="7TMR_DISM_rcpt_extracell_dom2"/>
</dbReference>
<dbReference type="InterPro" id="IPR011006">
    <property type="entry name" value="CheY-like_superfamily"/>
</dbReference>
<dbReference type="GO" id="GO:0000155">
    <property type="term" value="F:phosphorelay sensor kinase activity"/>
    <property type="evidence" value="ECO:0007669"/>
    <property type="project" value="InterPro"/>
</dbReference>
<dbReference type="InterPro" id="IPR011623">
    <property type="entry name" value="7TMR_DISM_rcpt_extracell_dom1"/>
</dbReference>
<feature type="transmembrane region" description="Helical" evidence="16">
    <location>
        <begin position="215"/>
        <end position="234"/>
    </location>
</feature>
<evidence type="ECO:0000259" key="20">
    <source>
        <dbReference type="PROSITE" id="PS50894"/>
    </source>
</evidence>
<dbReference type="AlphaFoldDB" id="A0AAJ0XGQ8"/>
<gene>
    <name evidence="21" type="ORF">CCR82_15010</name>
</gene>
<evidence type="ECO:0000256" key="6">
    <source>
        <dbReference type="ARBA" id="ARBA00022692"/>
    </source>
</evidence>
<dbReference type="InterPro" id="IPR001789">
    <property type="entry name" value="Sig_transdc_resp-reg_receiver"/>
</dbReference>
<evidence type="ECO:0000256" key="2">
    <source>
        <dbReference type="ARBA" id="ARBA00004651"/>
    </source>
</evidence>
<accession>A0AAJ0XGQ8</accession>
<feature type="modified residue" description="Phosphohistidine" evidence="12">
    <location>
        <position position="949"/>
    </location>
</feature>
<dbReference type="CDD" id="cd17546">
    <property type="entry name" value="REC_hyHK_CKI1_RcsC-like"/>
    <property type="match status" value="1"/>
</dbReference>
<dbReference type="SMART" id="SM00388">
    <property type="entry name" value="HisKA"/>
    <property type="match status" value="1"/>
</dbReference>
<dbReference type="SMART" id="SM00387">
    <property type="entry name" value="HATPase_c"/>
    <property type="match status" value="1"/>
</dbReference>
<dbReference type="Pfam" id="PF02518">
    <property type="entry name" value="HATPase_c"/>
    <property type="match status" value="1"/>
</dbReference>
<dbReference type="SUPFAM" id="SSF55874">
    <property type="entry name" value="ATPase domain of HSP90 chaperone/DNA topoisomerase II/histidine kinase"/>
    <property type="match status" value="1"/>
</dbReference>
<dbReference type="SMART" id="SM00448">
    <property type="entry name" value="REC"/>
    <property type="match status" value="1"/>
</dbReference>
<keyword evidence="10" id="KW-0902">Two-component regulatory system</keyword>
<dbReference type="SUPFAM" id="SSF47384">
    <property type="entry name" value="Homodimeric domain of signal transducing histidine kinase"/>
    <property type="match status" value="1"/>
</dbReference>
<evidence type="ECO:0000256" key="16">
    <source>
        <dbReference type="SAM" id="Phobius"/>
    </source>
</evidence>
<proteinExistence type="predicted"/>
<dbReference type="SUPFAM" id="SSF47226">
    <property type="entry name" value="Histidine-containing phosphotransfer domain, HPT domain"/>
    <property type="match status" value="1"/>
</dbReference>
<evidence type="ECO:0000259" key="19">
    <source>
        <dbReference type="PROSITE" id="PS50110"/>
    </source>
</evidence>
<dbReference type="EMBL" id="NHSF01000070">
    <property type="protein sequence ID" value="MBK5931798.1"/>
    <property type="molecule type" value="Genomic_DNA"/>
</dbReference>
<dbReference type="Pfam" id="PF00512">
    <property type="entry name" value="HisKA"/>
    <property type="match status" value="1"/>
</dbReference>
<dbReference type="FunFam" id="3.30.565.10:FF:000010">
    <property type="entry name" value="Sensor histidine kinase RcsC"/>
    <property type="match status" value="1"/>
</dbReference>
<feature type="region of interest" description="Disordered" evidence="15">
    <location>
        <begin position="873"/>
        <end position="907"/>
    </location>
</feature>
<dbReference type="GO" id="GO:0005524">
    <property type="term" value="F:ATP binding"/>
    <property type="evidence" value="ECO:0007669"/>
    <property type="project" value="UniProtKB-KW"/>
</dbReference>
<dbReference type="PRINTS" id="PR00344">
    <property type="entry name" value="BCTRLSENSOR"/>
</dbReference>
<dbReference type="InterPro" id="IPR003661">
    <property type="entry name" value="HisK_dim/P_dom"/>
</dbReference>
<dbReference type="Pfam" id="PF01627">
    <property type="entry name" value="Hpt"/>
    <property type="match status" value="1"/>
</dbReference>
<comment type="subcellular location">
    <subcellularLocation>
        <location evidence="2">Cell membrane</location>
        <topology evidence="2">Multi-pass membrane protein</topology>
    </subcellularLocation>
</comment>
<dbReference type="Gene3D" id="1.10.287.130">
    <property type="match status" value="1"/>
</dbReference>
<dbReference type="InterPro" id="IPR004358">
    <property type="entry name" value="Sig_transdc_His_kin-like_C"/>
</dbReference>
<feature type="chain" id="PRO_5042507760" description="histidine kinase" evidence="17">
    <location>
        <begin position="20"/>
        <end position="1098"/>
    </location>
</feature>
<feature type="transmembrane region" description="Helical" evidence="16">
    <location>
        <begin position="366"/>
        <end position="389"/>
    </location>
</feature>
<organism evidence="21 22">
    <name type="scientific">Halochromatium salexigens</name>
    <name type="common">Chromatium salexigens</name>
    <dbReference type="NCBI Taxonomy" id="49447"/>
    <lineage>
        <taxon>Bacteria</taxon>
        <taxon>Pseudomonadati</taxon>
        <taxon>Pseudomonadota</taxon>
        <taxon>Gammaproteobacteria</taxon>
        <taxon>Chromatiales</taxon>
        <taxon>Chromatiaceae</taxon>
        <taxon>Halochromatium</taxon>
    </lineage>
</organism>
<dbReference type="PANTHER" id="PTHR45339">
    <property type="entry name" value="HYBRID SIGNAL TRANSDUCTION HISTIDINE KINASE J"/>
    <property type="match status" value="1"/>
</dbReference>
<feature type="domain" description="Response regulatory" evidence="19">
    <location>
        <begin position="746"/>
        <end position="873"/>
    </location>
</feature>
<evidence type="ECO:0000256" key="10">
    <source>
        <dbReference type="ARBA" id="ARBA00023012"/>
    </source>
</evidence>
<keyword evidence="17" id="KW-0732">Signal</keyword>
<evidence type="ECO:0000256" key="1">
    <source>
        <dbReference type="ARBA" id="ARBA00000085"/>
    </source>
</evidence>
<evidence type="ECO:0000256" key="8">
    <source>
        <dbReference type="ARBA" id="ARBA00022840"/>
    </source>
</evidence>
<dbReference type="PROSITE" id="PS50894">
    <property type="entry name" value="HPT"/>
    <property type="match status" value="1"/>
</dbReference>
<feature type="signal peptide" evidence="17">
    <location>
        <begin position="1"/>
        <end position="19"/>
    </location>
</feature>
<evidence type="ECO:0000256" key="12">
    <source>
        <dbReference type="PROSITE-ProRule" id="PRU00110"/>
    </source>
</evidence>
<evidence type="ECO:0000313" key="22">
    <source>
        <dbReference type="Proteomes" id="UP001296967"/>
    </source>
</evidence>
<dbReference type="InterPro" id="IPR008207">
    <property type="entry name" value="Sig_transdc_His_kin_Hpt_dom"/>
</dbReference>
<dbReference type="Pfam" id="PF00072">
    <property type="entry name" value="Response_reg"/>
    <property type="match status" value="1"/>
</dbReference>
<keyword evidence="11 16" id="KW-0472">Membrane</keyword>
<feature type="transmembrane region" description="Helical" evidence="16">
    <location>
        <begin position="335"/>
        <end position="354"/>
    </location>
</feature>